<reference evidence="2 3" key="1">
    <citation type="journal article" date="2015" name="Int. J. Syst. Evol. Microbiol.">
        <title>Erythrobacter atlanticus sp. nov., a bacterium from ocean sediment able to degrade polycyclic aromatic hydrocarbons.</title>
        <authorList>
            <person name="Zhuang L."/>
            <person name="Liu Y."/>
            <person name="Wang L."/>
            <person name="Wang W."/>
            <person name="Shao Z."/>
        </authorList>
    </citation>
    <scope>NUCLEOTIDE SEQUENCE [LARGE SCALE GENOMIC DNA]</scope>
    <source>
        <strain evidence="3">s21-N3</strain>
    </source>
</reference>
<dbReference type="InterPro" id="IPR018723">
    <property type="entry name" value="DUF2254_membrane"/>
</dbReference>
<feature type="transmembrane region" description="Helical" evidence="1">
    <location>
        <begin position="16"/>
        <end position="37"/>
    </location>
</feature>
<dbReference type="EMBL" id="CP011310">
    <property type="protein sequence ID" value="AKQ41497.1"/>
    <property type="molecule type" value="Genomic_DNA"/>
</dbReference>
<dbReference type="Pfam" id="PF10011">
    <property type="entry name" value="DUF2254"/>
    <property type="match status" value="1"/>
</dbReference>
<dbReference type="RefSeq" id="WP_048885023.1">
    <property type="nucleotide sequence ID" value="NZ_CP011310.1"/>
</dbReference>
<keyword evidence="1" id="KW-1133">Transmembrane helix</keyword>
<evidence type="ECO:0000313" key="3">
    <source>
        <dbReference type="Proteomes" id="UP000059113"/>
    </source>
</evidence>
<organism evidence="2 3">
    <name type="scientific">Aurantiacibacter atlanticus</name>
    <dbReference type="NCBI Taxonomy" id="1648404"/>
    <lineage>
        <taxon>Bacteria</taxon>
        <taxon>Pseudomonadati</taxon>
        <taxon>Pseudomonadota</taxon>
        <taxon>Alphaproteobacteria</taxon>
        <taxon>Sphingomonadales</taxon>
        <taxon>Erythrobacteraceae</taxon>
        <taxon>Aurantiacibacter</taxon>
    </lineage>
</organism>
<dbReference type="Proteomes" id="UP000059113">
    <property type="component" value="Chromosome"/>
</dbReference>
<protein>
    <recommendedName>
        <fullName evidence="4">DUF2254 domain-containing protein</fullName>
    </recommendedName>
</protein>
<feature type="transmembrane region" description="Helical" evidence="1">
    <location>
        <begin position="64"/>
        <end position="89"/>
    </location>
</feature>
<proteinExistence type="predicted"/>
<keyword evidence="1" id="KW-0472">Membrane</keyword>
<evidence type="ECO:0000313" key="2">
    <source>
        <dbReference type="EMBL" id="AKQ41497.1"/>
    </source>
</evidence>
<keyword evidence="3" id="KW-1185">Reference proteome</keyword>
<keyword evidence="1" id="KW-0812">Transmembrane</keyword>
<dbReference type="OrthoDB" id="2955631at2"/>
<evidence type="ECO:0000256" key="1">
    <source>
        <dbReference type="SAM" id="Phobius"/>
    </source>
</evidence>
<dbReference type="AlphaFoldDB" id="A0A0H4VA39"/>
<evidence type="ECO:0008006" key="4">
    <source>
        <dbReference type="Google" id="ProtNLM"/>
    </source>
</evidence>
<sequence>MKAEIKFLWARLNANYWFYPALFSIFAAALALTMIYLDRAGFAEFLNEISWIIPARPKGASDMLTVMAGSMIGVAATVFSITIAAVAYASGNYGPRLLTNFMEDRGNQLSLATFIASFVYALIVLRSVRAEDESASSAADAAATALPGFVPQLSLLVAYAMLGLCVVVLVFFLNHIPSSIRINKVLEGIGSRLLESIRTTYPIENDLRDARESEAGEEVTAQGTGYVQLIDFTELVECARTHEITISLIVRTGDFVHRDLPLVKVTGFDGDDGVEGVKADLLKCFTLGPTRTPEQDPQFLMDELVEIGLRALSPGINDPFTAITALHWLGAATAEIGRRDLHKDICGDDSDDCPVIPRPDDFEHFTNRGFGSIRSGVATSVSATQIMLEVLENAAVPIQHPQRRALVHKHGVQLISQARLALSGPDLDMVEYRYSKFLKHFTAMG</sequence>
<feature type="transmembrane region" description="Helical" evidence="1">
    <location>
        <begin position="149"/>
        <end position="173"/>
    </location>
</feature>
<dbReference type="STRING" id="1648404.CP97_04875"/>
<reference evidence="3" key="2">
    <citation type="submission" date="2015-04" db="EMBL/GenBank/DDBJ databases">
        <title>The complete genome sequence of Erythrobacter sp. s21-N3.</title>
        <authorList>
            <person name="Zhuang L."/>
            <person name="Liu Y."/>
            <person name="Shao Z."/>
        </authorList>
    </citation>
    <scope>NUCLEOTIDE SEQUENCE [LARGE SCALE GENOMIC DNA]</scope>
    <source>
        <strain evidence="3">s21-N3</strain>
    </source>
</reference>
<accession>A0A0H4VA39</accession>
<dbReference type="PATRIC" id="fig|1648404.4.peg.1018"/>
<feature type="transmembrane region" description="Helical" evidence="1">
    <location>
        <begin position="109"/>
        <end position="128"/>
    </location>
</feature>
<dbReference type="KEGG" id="ery:CP97_04875"/>
<gene>
    <name evidence="2" type="ORF">CP97_04875</name>
</gene>
<name>A0A0H4VA39_9SPHN</name>